<sequence length="273" mass="27371">MAARQRRGRGGTTGAGPRASPPHSRRGPGGAAGRAGGARIGAWAGLGAAGDPVLSLQGRAGERESSGDDRTHLAAPPPPPAAAAEPAASGTIFRRRLVLGGGYQPPIRGRQPTQPPASQLPAAAPNSGLTDQREGSDEAGSRSGPSALGQRPGPGDRERSEPRGRAVRGTPRQRRGLRRAADTAATGFVFVDSVPSSAEHAGKRPGGRGAPGIPGCAERRRAAPEVGGLPGRGMVPPPALSTAGPQACPLMTQSDLAGTTCWGTGRGLLPRGA</sequence>
<feature type="compositionally biased region" description="Basic and acidic residues" evidence="1">
    <location>
        <begin position="154"/>
        <end position="164"/>
    </location>
</feature>
<evidence type="ECO:0000313" key="2">
    <source>
        <dbReference type="Proteomes" id="UP001652624"/>
    </source>
</evidence>
<reference evidence="2" key="1">
    <citation type="submission" date="2025-05" db="UniProtKB">
        <authorList>
            <consortium name="RefSeq"/>
        </authorList>
    </citation>
    <scope>NUCLEOTIDE SEQUENCE [LARGE SCALE GENOMIC DNA]</scope>
</reference>
<feature type="region of interest" description="Disordered" evidence="1">
    <location>
        <begin position="49"/>
        <end position="247"/>
    </location>
</feature>
<keyword evidence="2" id="KW-1185">Reference proteome</keyword>
<reference evidence="3" key="2">
    <citation type="submission" date="2025-08" db="UniProtKB">
        <authorList>
            <consortium name="RefSeq"/>
        </authorList>
    </citation>
    <scope>IDENTIFICATION</scope>
</reference>
<accession>A0ABM3YAQ2</accession>
<evidence type="ECO:0000256" key="1">
    <source>
        <dbReference type="SAM" id="MobiDB-lite"/>
    </source>
</evidence>
<proteinExistence type="predicted"/>
<gene>
    <name evidence="3" type="primary">LOC132541428</name>
</gene>
<dbReference type="GeneID" id="132541428"/>
<feature type="compositionally biased region" description="Low complexity" evidence="1">
    <location>
        <begin position="116"/>
        <end position="125"/>
    </location>
</feature>
<feature type="region of interest" description="Disordered" evidence="1">
    <location>
        <begin position="1"/>
        <end position="37"/>
    </location>
</feature>
<feature type="compositionally biased region" description="Basic and acidic residues" evidence="1">
    <location>
        <begin position="60"/>
        <end position="72"/>
    </location>
</feature>
<dbReference type="Proteomes" id="UP001652624">
    <property type="component" value="Chromosome 1"/>
</dbReference>
<feature type="compositionally biased region" description="Gly residues" evidence="1">
    <location>
        <begin position="27"/>
        <end position="37"/>
    </location>
</feature>
<organism evidence="2 3">
    <name type="scientific">Erinaceus europaeus</name>
    <name type="common">Western European hedgehog</name>
    <dbReference type="NCBI Taxonomy" id="9365"/>
    <lineage>
        <taxon>Eukaryota</taxon>
        <taxon>Metazoa</taxon>
        <taxon>Chordata</taxon>
        <taxon>Craniata</taxon>
        <taxon>Vertebrata</taxon>
        <taxon>Euteleostomi</taxon>
        <taxon>Mammalia</taxon>
        <taxon>Eutheria</taxon>
        <taxon>Laurasiatheria</taxon>
        <taxon>Eulipotyphla</taxon>
        <taxon>Erinaceidae</taxon>
        <taxon>Erinaceinae</taxon>
        <taxon>Erinaceus</taxon>
    </lineage>
</organism>
<feature type="compositionally biased region" description="Basic and acidic residues" evidence="1">
    <location>
        <begin position="131"/>
        <end position="140"/>
    </location>
</feature>
<protein>
    <submittedName>
        <fullName evidence="3">Collagen alpha-1(III) chain-like</fullName>
    </submittedName>
</protein>
<name>A0ABM3YAQ2_ERIEU</name>
<dbReference type="RefSeq" id="XP_060058150.1">
    <property type="nucleotide sequence ID" value="XM_060202167.1"/>
</dbReference>
<evidence type="ECO:0000313" key="3">
    <source>
        <dbReference type="RefSeq" id="XP_060058150.1"/>
    </source>
</evidence>